<feature type="domain" description="Type III secretion system effector delivery regulator TyeA" evidence="3">
    <location>
        <begin position="293"/>
        <end position="369"/>
    </location>
</feature>
<evidence type="ECO:0000259" key="3">
    <source>
        <dbReference type="Pfam" id="PF09059"/>
    </source>
</evidence>
<dbReference type="InterPro" id="IPR038347">
    <property type="entry name" value="TyeA_sf"/>
</dbReference>
<dbReference type="EMBL" id="UGSG01000001">
    <property type="protein sequence ID" value="SUA80637.1"/>
    <property type="molecule type" value="Genomic_DNA"/>
</dbReference>
<evidence type="ECO:0000256" key="1">
    <source>
        <dbReference type="SAM" id="MobiDB-lite"/>
    </source>
</evidence>
<feature type="region of interest" description="Disordered" evidence="1">
    <location>
        <begin position="1"/>
        <end position="26"/>
    </location>
</feature>
<dbReference type="Pfam" id="PF07201">
    <property type="entry name" value="HrpJ"/>
    <property type="match status" value="1"/>
</dbReference>
<dbReference type="RefSeq" id="WP_081326942.1">
    <property type="nucleotide sequence ID" value="NZ_CP009553.3"/>
</dbReference>
<evidence type="ECO:0000259" key="2">
    <source>
        <dbReference type="Pfam" id="PF07201"/>
    </source>
</evidence>
<dbReference type="AlphaFoldDB" id="A0A378YVR9"/>
<feature type="domain" description="Hypersensitivity response secretion-like HrpJ" evidence="2">
    <location>
        <begin position="109"/>
        <end position="214"/>
    </location>
</feature>
<reference evidence="4 5" key="1">
    <citation type="submission" date="2018-06" db="EMBL/GenBank/DDBJ databases">
        <authorList>
            <consortium name="Pathogen Informatics"/>
            <person name="Doyle S."/>
        </authorList>
    </citation>
    <scope>NUCLEOTIDE SEQUENCE [LARGE SCALE GENOMIC DNA]</scope>
    <source>
        <strain evidence="4 5">NCTC13160</strain>
    </source>
</reference>
<dbReference type="Pfam" id="PF09059">
    <property type="entry name" value="TyeA"/>
    <property type="match status" value="1"/>
</dbReference>
<dbReference type="OrthoDB" id="8648956at2"/>
<dbReference type="Gene3D" id="1.20.1280.80">
    <property type="match status" value="1"/>
</dbReference>
<dbReference type="GO" id="GO:0046903">
    <property type="term" value="P:secretion"/>
    <property type="evidence" value="ECO:0007669"/>
    <property type="project" value="InterPro"/>
</dbReference>
<proteinExistence type="predicted"/>
<dbReference type="NCBIfam" id="TIGR02511">
    <property type="entry name" value="type_III_tyeA"/>
    <property type="match status" value="1"/>
</dbReference>
<feature type="compositionally biased region" description="Low complexity" evidence="1">
    <location>
        <begin position="13"/>
        <end position="26"/>
    </location>
</feature>
<dbReference type="InterPro" id="IPR013351">
    <property type="entry name" value="T3SS_TyeA-rel"/>
</dbReference>
<evidence type="ECO:0000313" key="4">
    <source>
        <dbReference type="EMBL" id="SUA80637.1"/>
    </source>
</evidence>
<dbReference type="SUPFAM" id="SSF140591">
    <property type="entry name" value="Type III secretion system domain"/>
    <property type="match status" value="2"/>
</dbReference>
<dbReference type="GO" id="GO:0019867">
    <property type="term" value="C:outer membrane"/>
    <property type="evidence" value="ECO:0007669"/>
    <property type="project" value="InterPro"/>
</dbReference>
<protein>
    <submittedName>
        <fullName evidence="4">Type III secretion regulator YopN/LcrE/InvE/MxiC</fullName>
    </submittedName>
</protein>
<dbReference type="InterPro" id="IPR015144">
    <property type="entry name" value="T3SS_TyeA"/>
</dbReference>
<evidence type="ECO:0000313" key="5">
    <source>
        <dbReference type="Proteomes" id="UP000254573"/>
    </source>
</evidence>
<dbReference type="Proteomes" id="UP000254573">
    <property type="component" value="Unassembled WGS sequence"/>
</dbReference>
<name>A0A378YVR9_9BURK</name>
<accession>A0A378YVR9</accession>
<gene>
    <name evidence="4" type="ORF">NCTC13160_03849</name>
</gene>
<dbReference type="InterPro" id="IPR010812">
    <property type="entry name" value="HrpJ-like"/>
</dbReference>
<sequence length="410" mass="44832">MATSRIDPQSAIGRVPPRGRNTTTGTRQRLFGRDLTVRANARAQSVLKRLGGGRLGSASRRPVLDRRVRGGKAREKADIDTADEYFGMLDEGADPLARKSLEQSCLNGDNPRQSARQWYEDPAEQYAALEKVLESSSVSNDAVVRARIEDALAELLAEEGDAIHATINSARAATEFAEITQGGASDARAITQTYDDIVFDPERNLARVLNLVVERFPGRPLSGAISAIRRALGDDLSARRQSAPDERLRLLVSDLYYVSVATTVLLTCTQLAERISAQAPEGATDHGLTDEVLMRRIAHWTIDRWLPSNRVTELVDMLPDDGVPARITLMSGLRKITAALPDQLYIDKDHRFLVADTVQQVLDEIIDVEIDDLAIDDAFDDIVVMDQAAPISAASPDAISTHASSSPRTE</sequence>
<organism evidence="4 5">
    <name type="scientific">Pandoraea pnomenusa</name>
    <dbReference type="NCBI Taxonomy" id="93220"/>
    <lineage>
        <taxon>Bacteria</taxon>
        <taxon>Pseudomonadati</taxon>
        <taxon>Pseudomonadota</taxon>
        <taxon>Betaproteobacteria</taxon>
        <taxon>Burkholderiales</taxon>
        <taxon>Burkholderiaceae</taxon>
        <taxon>Pandoraea</taxon>
    </lineage>
</organism>